<proteinExistence type="predicted"/>
<sequence>ACERKWIRHIRIIRQYEQRSLQYIYIMSWKDRGRDRDDVEQLSNISQKVLATVELADKL</sequence>
<feature type="non-terminal residue" evidence="1">
    <location>
        <position position="1"/>
    </location>
</feature>
<organism evidence="1">
    <name type="scientific">Arion vulgaris</name>
    <dbReference type="NCBI Taxonomy" id="1028688"/>
    <lineage>
        <taxon>Eukaryota</taxon>
        <taxon>Metazoa</taxon>
        <taxon>Spiralia</taxon>
        <taxon>Lophotrochozoa</taxon>
        <taxon>Mollusca</taxon>
        <taxon>Gastropoda</taxon>
        <taxon>Heterobranchia</taxon>
        <taxon>Euthyneura</taxon>
        <taxon>Panpulmonata</taxon>
        <taxon>Eupulmonata</taxon>
        <taxon>Stylommatophora</taxon>
        <taxon>Helicina</taxon>
        <taxon>Arionoidea</taxon>
        <taxon>Arionidae</taxon>
        <taxon>Arion</taxon>
    </lineage>
</organism>
<name>A0A0B6Y0S9_9EUPU</name>
<accession>A0A0B6Y0S9</accession>
<dbReference type="AlphaFoldDB" id="A0A0B6Y0S9"/>
<reference evidence="1" key="1">
    <citation type="submission" date="2014-12" db="EMBL/GenBank/DDBJ databases">
        <title>Insight into the proteome of Arion vulgaris.</title>
        <authorList>
            <person name="Aradska J."/>
            <person name="Bulat T."/>
            <person name="Smidak R."/>
            <person name="Sarate P."/>
            <person name="Gangsoo J."/>
            <person name="Sialana F."/>
            <person name="Bilban M."/>
            <person name="Lubec G."/>
        </authorList>
    </citation>
    <scope>NUCLEOTIDE SEQUENCE</scope>
    <source>
        <tissue evidence="1">Skin</tissue>
    </source>
</reference>
<evidence type="ECO:0000313" key="1">
    <source>
        <dbReference type="EMBL" id="CEK49733.1"/>
    </source>
</evidence>
<dbReference type="EMBL" id="HACG01002868">
    <property type="protein sequence ID" value="CEK49733.1"/>
    <property type="molecule type" value="Transcribed_RNA"/>
</dbReference>
<gene>
    <name evidence="1" type="primary">ORF8661</name>
</gene>
<protein>
    <submittedName>
        <fullName evidence="1">Uncharacterized protein</fullName>
    </submittedName>
</protein>